<evidence type="ECO:0000313" key="8">
    <source>
        <dbReference type="Proteomes" id="UP000623129"/>
    </source>
</evidence>
<proteinExistence type="predicted"/>
<reference evidence="7" key="1">
    <citation type="submission" date="2020-01" db="EMBL/GenBank/DDBJ databases">
        <title>Genome sequence of Kobresia littledalei, the first chromosome-level genome in the family Cyperaceae.</title>
        <authorList>
            <person name="Qu G."/>
        </authorList>
    </citation>
    <scope>NUCLEOTIDE SEQUENCE</scope>
    <source>
        <strain evidence="7">C.B.Clarke</strain>
        <tissue evidence="7">Leaf</tissue>
    </source>
</reference>
<keyword evidence="2" id="KW-0256">Endoplasmic reticulum</keyword>
<accession>A0A833RIS5</accession>
<protein>
    <submittedName>
        <fullName evidence="7">VMA21-like domain-containing protein</fullName>
    </submittedName>
</protein>
<dbReference type="Pfam" id="PF09446">
    <property type="entry name" value="VMA21"/>
    <property type="match status" value="1"/>
</dbReference>
<name>A0A833RIS5_9POAL</name>
<dbReference type="GO" id="GO:0005789">
    <property type="term" value="C:endoplasmic reticulum membrane"/>
    <property type="evidence" value="ECO:0007669"/>
    <property type="project" value="TreeGrafter"/>
</dbReference>
<evidence type="ECO:0000256" key="6">
    <source>
        <dbReference type="SAM" id="Phobius"/>
    </source>
</evidence>
<evidence type="ECO:0000313" key="7">
    <source>
        <dbReference type="EMBL" id="KAF3341964.1"/>
    </source>
</evidence>
<dbReference type="AlphaFoldDB" id="A0A833RIS5"/>
<dbReference type="Proteomes" id="UP000623129">
    <property type="component" value="Unassembled WGS sequence"/>
</dbReference>
<dbReference type="GO" id="GO:0031410">
    <property type="term" value="C:cytoplasmic vesicle"/>
    <property type="evidence" value="ECO:0007669"/>
    <property type="project" value="UniProtKB-KW"/>
</dbReference>
<feature type="transmembrane region" description="Helical" evidence="6">
    <location>
        <begin position="59"/>
        <end position="79"/>
    </location>
</feature>
<keyword evidence="1 6" id="KW-0812">Transmembrane</keyword>
<evidence type="ECO:0000256" key="5">
    <source>
        <dbReference type="ARBA" id="ARBA00023329"/>
    </source>
</evidence>
<evidence type="ECO:0000256" key="2">
    <source>
        <dbReference type="ARBA" id="ARBA00022824"/>
    </source>
</evidence>
<dbReference type="PANTHER" id="PTHR31792:SF3">
    <property type="entry name" value="VACUOLAR ATPASE ASSEMBLY INTEGRAL MEMBRANE PROTEIN VMA21"/>
    <property type="match status" value="1"/>
</dbReference>
<comment type="caution">
    <text evidence="7">The sequence shown here is derived from an EMBL/GenBank/DDBJ whole genome shotgun (WGS) entry which is preliminary data.</text>
</comment>
<organism evidence="7 8">
    <name type="scientific">Carex littledalei</name>
    <dbReference type="NCBI Taxonomy" id="544730"/>
    <lineage>
        <taxon>Eukaryota</taxon>
        <taxon>Viridiplantae</taxon>
        <taxon>Streptophyta</taxon>
        <taxon>Embryophyta</taxon>
        <taxon>Tracheophyta</taxon>
        <taxon>Spermatophyta</taxon>
        <taxon>Magnoliopsida</taxon>
        <taxon>Liliopsida</taxon>
        <taxon>Poales</taxon>
        <taxon>Cyperaceae</taxon>
        <taxon>Cyperoideae</taxon>
        <taxon>Cariceae</taxon>
        <taxon>Carex</taxon>
        <taxon>Carex subgen. Euthyceras</taxon>
    </lineage>
</organism>
<sequence length="104" mass="11589">MLPVPVPTSSSVSQVELMNLSQTQERERVESTRILAHPMFVQLLFGPGASQLSAEKKTLIGGFIAVISVNLVIGFYICMAMKESPTRQSQQQYCPVPHGYWYTL</sequence>
<keyword evidence="8" id="KW-1185">Reference proteome</keyword>
<dbReference type="InterPro" id="IPR019013">
    <property type="entry name" value="Vma21"/>
</dbReference>
<evidence type="ECO:0000256" key="3">
    <source>
        <dbReference type="ARBA" id="ARBA00022989"/>
    </source>
</evidence>
<gene>
    <name evidence="7" type="ORF">FCM35_KLT00602</name>
</gene>
<dbReference type="PANTHER" id="PTHR31792">
    <property type="entry name" value="VACUOLAR ATPASE ASSEMBLY INTEGRAL MEMBRANE PROTEIN VMA21"/>
    <property type="match status" value="1"/>
</dbReference>
<evidence type="ECO:0000256" key="4">
    <source>
        <dbReference type="ARBA" id="ARBA00023136"/>
    </source>
</evidence>
<keyword evidence="5" id="KW-0968">Cytoplasmic vesicle</keyword>
<evidence type="ECO:0000256" key="1">
    <source>
        <dbReference type="ARBA" id="ARBA00022692"/>
    </source>
</evidence>
<dbReference type="EMBL" id="SWLB01000001">
    <property type="protein sequence ID" value="KAF3341964.1"/>
    <property type="molecule type" value="Genomic_DNA"/>
</dbReference>
<keyword evidence="4 6" id="KW-0472">Membrane</keyword>
<dbReference type="GO" id="GO:0070072">
    <property type="term" value="P:vacuolar proton-transporting V-type ATPase complex assembly"/>
    <property type="evidence" value="ECO:0007669"/>
    <property type="project" value="InterPro"/>
</dbReference>
<dbReference type="OrthoDB" id="160405at2759"/>
<keyword evidence="3 6" id="KW-1133">Transmembrane helix</keyword>